<reference evidence="2" key="2">
    <citation type="journal article" date="2023" name="Syst. Appl. Microbiol.">
        <title>Govania unica gen. nov., sp. nov., a rare biosphere bacterium that represents a novel family in the class Alphaproteobacteria.</title>
        <authorList>
            <person name="Vandamme P."/>
            <person name="Peeters C."/>
            <person name="Hettiarachchi A."/>
            <person name="Cnockaert M."/>
            <person name="Carlier A."/>
        </authorList>
    </citation>
    <scope>NUCLEOTIDE SEQUENCE</scope>
    <source>
        <strain evidence="2">LMG 31809</strain>
    </source>
</reference>
<evidence type="ECO:0000313" key="3">
    <source>
        <dbReference type="Proteomes" id="UP001141619"/>
    </source>
</evidence>
<evidence type="ECO:0008006" key="4">
    <source>
        <dbReference type="Google" id="ProtNLM"/>
    </source>
</evidence>
<accession>A0A9X3TV66</accession>
<organism evidence="2 3">
    <name type="scientific">Govanella unica</name>
    <dbReference type="NCBI Taxonomy" id="2975056"/>
    <lineage>
        <taxon>Bacteria</taxon>
        <taxon>Pseudomonadati</taxon>
        <taxon>Pseudomonadota</taxon>
        <taxon>Alphaproteobacteria</taxon>
        <taxon>Emcibacterales</taxon>
        <taxon>Govanellaceae</taxon>
        <taxon>Govanella</taxon>
    </lineage>
</organism>
<sequence>MSSVRTIGILTVLGIALAMPGFALADGSTGKSRAATKAAVDGPKAEAKSKFIYLDDGSGGNDDHSALRNVPARSMFRLDGERPVTDSNSLGLKLSSRPALVLDPQNAPALGAGIRVDGFGVTADQRSTLQISTGSKKSKSGRDNFGVWVTSESSRAGNQSIDLALEPAAKRPNYTVGVNVGYHGFTFGASLLREQNGLDLSYQGYDLGVGYFGRSWFTNLQVAGFRNDSNPLYYNFMGDRFRAVELGAGYIIWPGFTFSGRFKYFDYGNPPFLNNRANEEQHIFSLDTRLNF</sequence>
<evidence type="ECO:0000313" key="2">
    <source>
        <dbReference type="EMBL" id="MDA5192448.1"/>
    </source>
</evidence>
<keyword evidence="3" id="KW-1185">Reference proteome</keyword>
<protein>
    <recommendedName>
        <fullName evidence="4">Porin</fullName>
    </recommendedName>
</protein>
<comment type="caution">
    <text evidence="2">The sequence shown here is derived from an EMBL/GenBank/DDBJ whole genome shotgun (WGS) entry which is preliminary data.</text>
</comment>
<dbReference type="EMBL" id="JANWOI010000001">
    <property type="protein sequence ID" value="MDA5192448.1"/>
    <property type="molecule type" value="Genomic_DNA"/>
</dbReference>
<dbReference type="RefSeq" id="WP_274942155.1">
    <property type="nucleotide sequence ID" value="NZ_JANWOI010000001.1"/>
</dbReference>
<evidence type="ECO:0000256" key="1">
    <source>
        <dbReference type="SAM" id="SignalP"/>
    </source>
</evidence>
<dbReference type="SUPFAM" id="SSF56935">
    <property type="entry name" value="Porins"/>
    <property type="match status" value="1"/>
</dbReference>
<feature type="signal peptide" evidence="1">
    <location>
        <begin position="1"/>
        <end position="25"/>
    </location>
</feature>
<dbReference type="Proteomes" id="UP001141619">
    <property type="component" value="Unassembled WGS sequence"/>
</dbReference>
<keyword evidence="1" id="KW-0732">Signal</keyword>
<dbReference type="AlphaFoldDB" id="A0A9X3TV66"/>
<gene>
    <name evidence="2" type="ORF">NYP16_00550</name>
</gene>
<name>A0A9X3TV66_9PROT</name>
<feature type="chain" id="PRO_5040849433" description="Porin" evidence="1">
    <location>
        <begin position="26"/>
        <end position="292"/>
    </location>
</feature>
<proteinExistence type="predicted"/>
<reference evidence="2" key="1">
    <citation type="submission" date="2022-08" db="EMBL/GenBank/DDBJ databases">
        <authorList>
            <person name="Vandamme P."/>
            <person name="Hettiarachchi A."/>
            <person name="Peeters C."/>
            <person name="Cnockaert M."/>
            <person name="Carlier A."/>
        </authorList>
    </citation>
    <scope>NUCLEOTIDE SEQUENCE</scope>
    <source>
        <strain evidence="2">LMG 31809</strain>
    </source>
</reference>